<dbReference type="eggNOG" id="COG0846">
    <property type="taxonomic scope" value="Bacteria"/>
</dbReference>
<keyword evidence="2" id="KW-1185">Reference proteome</keyword>
<gene>
    <name evidence="1" type="ordered locus">Desru_1639</name>
</gene>
<proteinExistence type="predicted"/>
<dbReference type="KEGG" id="dru:Desru_1639"/>
<sequence length="370" mass="42627">MTKVYVLGAGASAAYTGSFLGETSPVAKNFFQKAMRVMNIHQVKNRYFGDENLKYRHIFAFIEEFWGISKDKIARSDLDMEEVLTLLNIELQEDTAGQGRLVQAYEEFLLLMALTFDKILYGTPCPHYQRIAESLQPEDTVISFNYELLMDYALLNRKDARVFWHTRDGYGIPCNNLQPSAREKEQGELWRHEATGPAQPSSNIQLLKLHGSLNWLYCPRCGRLFTYQHDGVAGQSLIINGMANMLNCMTRNCCQRLSRVIIPPTLMKNYQSVPFIPKLWGQARRALEKASEIIIIGYSFPPTDFRSNWMFRKAMTRNQNLKRVVVIDTAERYPLKTLLTKHKSIFRVNDIAFYPNLAEYSPRITPQAVQ</sequence>
<dbReference type="RefSeq" id="WP_013841671.1">
    <property type="nucleotide sequence ID" value="NC_015589.1"/>
</dbReference>
<dbReference type="STRING" id="696281.Desru_1639"/>
<name>F6DSC5_DESRL</name>
<reference evidence="2" key="1">
    <citation type="submission" date="2011-05" db="EMBL/GenBank/DDBJ databases">
        <title>Complete sequence of Desulfotomaculum ruminis DSM 2154.</title>
        <authorList>
            <person name="Lucas S."/>
            <person name="Copeland A."/>
            <person name="Lapidus A."/>
            <person name="Cheng J.-F."/>
            <person name="Goodwin L."/>
            <person name="Pitluck S."/>
            <person name="Lu M."/>
            <person name="Detter J.C."/>
            <person name="Han C."/>
            <person name="Tapia R."/>
            <person name="Land M."/>
            <person name="Hauser L."/>
            <person name="Kyrpides N."/>
            <person name="Ivanova N."/>
            <person name="Mikhailova N."/>
            <person name="Pagani I."/>
            <person name="Stams A.J.M."/>
            <person name="Plugge C.M."/>
            <person name="Muyzer G."/>
            <person name="Kuever J."/>
            <person name="Parshina S.N."/>
            <person name="Ivanova A.E."/>
            <person name="Nazina T.N."/>
            <person name="Brambilla E."/>
            <person name="Spring S."/>
            <person name="Klenk H.-P."/>
            <person name="Woyke T."/>
        </authorList>
    </citation>
    <scope>NUCLEOTIDE SEQUENCE [LARGE SCALE GENOMIC DNA]</scope>
    <source>
        <strain evidence="2">ATCC 23193 / DSM 2154 / NCIB 8452 / DL</strain>
    </source>
</reference>
<dbReference type="HOGENOM" id="CLU_060310_0_0_9"/>
<dbReference type="SUPFAM" id="SSF52467">
    <property type="entry name" value="DHS-like NAD/FAD-binding domain"/>
    <property type="match status" value="1"/>
</dbReference>
<dbReference type="Proteomes" id="UP000009234">
    <property type="component" value="Chromosome"/>
</dbReference>
<evidence type="ECO:0000313" key="1">
    <source>
        <dbReference type="EMBL" id="AEG59904.1"/>
    </source>
</evidence>
<accession>F6DSC5</accession>
<protein>
    <recommendedName>
        <fullName evidence="3">SIR2-like domain-containing protein</fullName>
    </recommendedName>
</protein>
<dbReference type="InterPro" id="IPR029035">
    <property type="entry name" value="DHS-like_NAD/FAD-binding_dom"/>
</dbReference>
<evidence type="ECO:0000313" key="2">
    <source>
        <dbReference type="Proteomes" id="UP000009234"/>
    </source>
</evidence>
<dbReference type="AlphaFoldDB" id="F6DSC5"/>
<dbReference type="EMBL" id="CP002780">
    <property type="protein sequence ID" value="AEG59904.1"/>
    <property type="molecule type" value="Genomic_DNA"/>
</dbReference>
<organism evidence="1 2">
    <name type="scientific">Desulforamulus ruminis (strain ATCC 23193 / DSM 2154 / NCIMB 8452 / DL)</name>
    <name type="common">Desulfotomaculum ruminis</name>
    <dbReference type="NCBI Taxonomy" id="696281"/>
    <lineage>
        <taxon>Bacteria</taxon>
        <taxon>Bacillati</taxon>
        <taxon>Bacillota</taxon>
        <taxon>Clostridia</taxon>
        <taxon>Eubacteriales</taxon>
        <taxon>Peptococcaceae</taxon>
        <taxon>Desulforamulus</taxon>
    </lineage>
</organism>
<reference evidence="1 2" key="2">
    <citation type="journal article" date="2012" name="Stand. Genomic Sci.">
        <title>Complete genome sequence of the sulfate-reducing firmicute Desulfotomaculum ruminis type strain (DL(T)).</title>
        <authorList>
            <person name="Spring S."/>
            <person name="Visser M."/>
            <person name="Lu M."/>
            <person name="Copeland A."/>
            <person name="Lapidus A."/>
            <person name="Lucas S."/>
            <person name="Cheng J.F."/>
            <person name="Han C."/>
            <person name="Tapia R."/>
            <person name="Goodwin L.A."/>
            <person name="Pitluck S."/>
            <person name="Ivanova N."/>
            <person name="Land M."/>
            <person name="Hauser L."/>
            <person name="Larimer F."/>
            <person name="Rohde M."/>
            <person name="Goker M."/>
            <person name="Detter J.C."/>
            <person name="Kyrpides N.C."/>
            <person name="Woyke T."/>
            <person name="Schaap P.J."/>
            <person name="Plugge C.M."/>
            <person name="Muyzer G."/>
            <person name="Kuever J."/>
            <person name="Pereira I.A."/>
            <person name="Parshina S.N."/>
            <person name="Bernier-Latmani R."/>
            <person name="Stams A.J."/>
            <person name="Klenk H.P."/>
        </authorList>
    </citation>
    <scope>NUCLEOTIDE SEQUENCE [LARGE SCALE GENOMIC DNA]</scope>
    <source>
        <strain evidence="2">ATCC 23193 / DSM 2154 / NCIB 8452 / DL</strain>
    </source>
</reference>
<dbReference type="OrthoDB" id="7054911at2"/>
<evidence type="ECO:0008006" key="3">
    <source>
        <dbReference type="Google" id="ProtNLM"/>
    </source>
</evidence>